<organism evidence="2 3">
    <name type="scientific">Acidisarcina polymorpha</name>
    <dbReference type="NCBI Taxonomy" id="2211140"/>
    <lineage>
        <taxon>Bacteria</taxon>
        <taxon>Pseudomonadati</taxon>
        <taxon>Acidobacteriota</taxon>
        <taxon>Terriglobia</taxon>
        <taxon>Terriglobales</taxon>
        <taxon>Acidobacteriaceae</taxon>
        <taxon>Acidisarcina</taxon>
    </lineage>
</organism>
<gene>
    <name evidence="2" type="ORF">ACPOL_3899</name>
</gene>
<keyword evidence="1" id="KW-0812">Transmembrane</keyword>
<feature type="transmembrane region" description="Helical" evidence="1">
    <location>
        <begin position="12"/>
        <end position="34"/>
    </location>
</feature>
<proteinExistence type="predicted"/>
<dbReference type="EMBL" id="CP030840">
    <property type="protein sequence ID" value="AXC13178.1"/>
    <property type="molecule type" value="Genomic_DNA"/>
</dbReference>
<dbReference type="OrthoDB" id="129911at2"/>
<dbReference type="RefSeq" id="WP_114208242.1">
    <property type="nucleotide sequence ID" value="NZ_CP030840.1"/>
</dbReference>
<keyword evidence="3" id="KW-1185">Reference proteome</keyword>
<accession>A0A2Z5G273</accession>
<dbReference type="AlphaFoldDB" id="A0A2Z5G273"/>
<evidence type="ECO:0000256" key="1">
    <source>
        <dbReference type="SAM" id="Phobius"/>
    </source>
</evidence>
<sequence>MNHLHFANVERSFLALLAGFATMAVLITMVTAAISKTFPRWVGEQDHPRRRYLLLNLVYSAAFAATGGYVTAIIARPDPLRHILMLAIVILVLSALSALQLRGQQSISYQFALIVLTPVAVLAGGLLRMHQAGYRW</sequence>
<dbReference type="Proteomes" id="UP000253606">
    <property type="component" value="Chromosome"/>
</dbReference>
<feature type="transmembrane region" description="Helical" evidence="1">
    <location>
        <begin position="107"/>
        <end position="127"/>
    </location>
</feature>
<dbReference type="KEGG" id="abas:ACPOL_3899"/>
<protein>
    <submittedName>
        <fullName evidence="2">Uncharacterized protein</fullName>
    </submittedName>
</protein>
<keyword evidence="1" id="KW-1133">Transmembrane helix</keyword>
<evidence type="ECO:0000313" key="3">
    <source>
        <dbReference type="Proteomes" id="UP000253606"/>
    </source>
</evidence>
<reference evidence="2 3" key="1">
    <citation type="journal article" date="2018" name="Front. Microbiol.">
        <title>Hydrolytic Capabilities as a Key to Environmental Success: Chitinolytic and Cellulolytic Acidobacteria From Acidic Sub-arctic Soils and Boreal Peatlands.</title>
        <authorList>
            <person name="Belova S.E."/>
            <person name="Ravin N.V."/>
            <person name="Pankratov T.A."/>
            <person name="Rakitin A.L."/>
            <person name="Ivanova A.A."/>
            <person name="Beletsky A.V."/>
            <person name="Mardanov A.V."/>
            <person name="Sinninghe Damste J.S."/>
            <person name="Dedysh S.N."/>
        </authorList>
    </citation>
    <scope>NUCLEOTIDE SEQUENCE [LARGE SCALE GENOMIC DNA]</scope>
    <source>
        <strain evidence="2 3">SBC82</strain>
    </source>
</reference>
<keyword evidence="1" id="KW-0472">Membrane</keyword>
<evidence type="ECO:0000313" key="2">
    <source>
        <dbReference type="EMBL" id="AXC13178.1"/>
    </source>
</evidence>
<feature type="transmembrane region" description="Helical" evidence="1">
    <location>
        <begin position="54"/>
        <end position="75"/>
    </location>
</feature>
<feature type="transmembrane region" description="Helical" evidence="1">
    <location>
        <begin position="82"/>
        <end position="101"/>
    </location>
</feature>
<name>A0A2Z5G273_9BACT</name>